<comment type="caution">
    <text evidence="1">The sequence shown here is derived from an EMBL/GenBank/DDBJ whole genome shotgun (WGS) entry which is preliminary data.</text>
</comment>
<gene>
    <name evidence="1" type="ORF">RQM65_07035</name>
</gene>
<reference evidence="1 2" key="1">
    <citation type="submission" date="2023-09" db="EMBL/GenBank/DDBJ databases">
        <title>Novel taxa isolated from Blanes Bay.</title>
        <authorList>
            <person name="Rey-Velasco X."/>
            <person name="Lucena T."/>
        </authorList>
    </citation>
    <scope>NUCLEOTIDE SEQUENCE [LARGE SCALE GENOMIC DNA]</scope>
    <source>
        <strain evidence="1 2">S334</strain>
    </source>
</reference>
<dbReference type="EMBL" id="JAVTTP010000001">
    <property type="protein sequence ID" value="MDT7828411.1"/>
    <property type="molecule type" value="Genomic_DNA"/>
</dbReference>
<accession>A0ABU3L3T2</accession>
<sequence length="437" mass="50650">MPLNLRKSIFWLRDRLKGAPIKKHYKDIKRLNANHGSEHSIQKRRQHLDKILQHCCDTVPYFRNLGIKEMRLDRFPVTNKNLIRDNREDFLSDAYLDQENHKVTTSGSTGTPFTVVQDVDKRERHTADVHFFWEAVGHPWGTRFYYLKIWNDRNEKSKLVQELQNIVPVDAFKLDDDRIRQLLEDIRSDSGPKSILGYASALDSIVKYLNRRPTDMGDANVISIIAMSETLDEPTKKALEINFDCPVASRYANMENGMLAQHTLDTPEEFLVNSASYRMEILDLEKDIPAQEGELGRIVVTDLFNRAMPMIRYDTGDYGVMALSGDNGKKLHVLQQIEGRKMDAIFDTKGEHVSSFIITNSMWKYTELKQYQFIQVSGKEYEFKLNSDGRFERETELLDEFRGYLGKDAKISVAYVDDIPLLSSGKRKKVLNRSRRV</sequence>
<protein>
    <submittedName>
        <fullName evidence="1">CoF synthetase</fullName>
    </submittedName>
</protein>
<keyword evidence="2" id="KW-1185">Reference proteome</keyword>
<dbReference type="RefSeq" id="WP_314013716.1">
    <property type="nucleotide sequence ID" value="NZ_JAVTTP010000001.1"/>
</dbReference>
<dbReference type="InterPro" id="IPR053158">
    <property type="entry name" value="CapK_Type1_Caps_Biosynth"/>
</dbReference>
<name>A0ABU3L3T2_9FLAO</name>
<dbReference type="InterPro" id="IPR042099">
    <property type="entry name" value="ANL_N_sf"/>
</dbReference>
<proteinExistence type="predicted"/>
<dbReference type="PANTHER" id="PTHR36932:SF1">
    <property type="entry name" value="CAPSULAR POLYSACCHARIDE BIOSYNTHESIS PROTEIN"/>
    <property type="match status" value="1"/>
</dbReference>
<dbReference type="PANTHER" id="PTHR36932">
    <property type="entry name" value="CAPSULAR POLYSACCHARIDE BIOSYNTHESIS PROTEIN"/>
    <property type="match status" value="1"/>
</dbReference>
<organism evidence="1 2">
    <name type="scientific">Pricia mediterranea</name>
    <dbReference type="NCBI Taxonomy" id="3076079"/>
    <lineage>
        <taxon>Bacteria</taxon>
        <taxon>Pseudomonadati</taxon>
        <taxon>Bacteroidota</taxon>
        <taxon>Flavobacteriia</taxon>
        <taxon>Flavobacteriales</taxon>
        <taxon>Flavobacteriaceae</taxon>
        <taxon>Pricia</taxon>
    </lineage>
</organism>
<dbReference type="Gene3D" id="3.40.50.12780">
    <property type="entry name" value="N-terminal domain of ligase-like"/>
    <property type="match status" value="1"/>
</dbReference>
<dbReference type="SUPFAM" id="SSF56801">
    <property type="entry name" value="Acetyl-CoA synthetase-like"/>
    <property type="match status" value="1"/>
</dbReference>
<evidence type="ECO:0000313" key="1">
    <source>
        <dbReference type="EMBL" id="MDT7828411.1"/>
    </source>
</evidence>
<dbReference type="Proteomes" id="UP001250656">
    <property type="component" value="Unassembled WGS sequence"/>
</dbReference>
<evidence type="ECO:0000313" key="2">
    <source>
        <dbReference type="Proteomes" id="UP001250656"/>
    </source>
</evidence>